<dbReference type="AlphaFoldDB" id="A7RNP8"/>
<dbReference type="Gene3D" id="2.10.70.10">
    <property type="entry name" value="Complement Module, domain 1"/>
    <property type="match status" value="1"/>
</dbReference>
<organism evidence="10 11">
    <name type="scientific">Nematostella vectensis</name>
    <name type="common">Starlet sea anemone</name>
    <dbReference type="NCBI Taxonomy" id="45351"/>
    <lineage>
        <taxon>Eukaryota</taxon>
        <taxon>Metazoa</taxon>
        <taxon>Cnidaria</taxon>
        <taxon>Anthozoa</taxon>
        <taxon>Hexacorallia</taxon>
        <taxon>Actiniaria</taxon>
        <taxon>Edwardsiidae</taxon>
        <taxon>Nematostella</taxon>
    </lineage>
</organism>
<protein>
    <submittedName>
        <fullName evidence="10">Uncharacterized protein</fullName>
    </submittedName>
</protein>
<evidence type="ECO:0000259" key="8">
    <source>
        <dbReference type="PROSITE" id="PS50026"/>
    </source>
</evidence>
<dbReference type="EMBL" id="DS469523">
    <property type="protein sequence ID" value="EDO46892.1"/>
    <property type="molecule type" value="Genomic_DNA"/>
</dbReference>
<accession>A7RNP8</accession>
<sequence>MAQISFASSECRIIIIDVDECASGHHYCYWKSSTCVNTEPGYYCKCKPGYYPAPPPHNGNLTCFAGTKAKRQSDFVCKLGIRTKKDSLTYFGMLEWEITKRNLGKEVIERNRGTKCPPLRPVDANGYFKESHCSSTGGRYDEWPVGYCTRACRGGYRLEGAQYTRCQSSGKWLNSQSGLTKCLRK</sequence>
<evidence type="ECO:0000256" key="6">
    <source>
        <dbReference type="PROSITE-ProRule" id="PRU00076"/>
    </source>
</evidence>
<dbReference type="Gene3D" id="2.10.25.10">
    <property type="entry name" value="Laminin"/>
    <property type="match status" value="1"/>
</dbReference>
<dbReference type="FunFam" id="2.10.25.10:FF:000038">
    <property type="entry name" value="Fibrillin 2"/>
    <property type="match status" value="1"/>
</dbReference>
<keyword evidence="5" id="KW-1015">Disulfide bond</keyword>
<dbReference type="InterPro" id="IPR049883">
    <property type="entry name" value="NOTCH1_EGF-like"/>
</dbReference>
<keyword evidence="7" id="KW-0768">Sushi</keyword>
<proteinExistence type="inferred from homology"/>
<evidence type="ECO:0000256" key="4">
    <source>
        <dbReference type="ARBA" id="ARBA00022737"/>
    </source>
</evidence>
<evidence type="ECO:0000259" key="9">
    <source>
        <dbReference type="PROSITE" id="PS50923"/>
    </source>
</evidence>
<dbReference type="InterPro" id="IPR000742">
    <property type="entry name" value="EGF"/>
</dbReference>
<keyword evidence="3" id="KW-0732">Signal</keyword>
<comment type="caution">
    <text evidence="6">Lacks conserved residue(s) required for the propagation of feature annotation.</text>
</comment>
<evidence type="ECO:0000313" key="11">
    <source>
        <dbReference type="Proteomes" id="UP000001593"/>
    </source>
</evidence>
<keyword evidence="11" id="KW-1185">Reference proteome</keyword>
<dbReference type="PROSITE" id="PS50923">
    <property type="entry name" value="SUSHI"/>
    <property type="match status" value="1"/>
</dbReference>
<dbReference type="InterPro" id="IPR001881">
    <property type="entry name" value="EGF-like_Ca-bd_dom"/>
</dbReference>
<feature type="domain" description="Sushi" evidence="9">
    <location>
        <begin position="114"/>
        <end position="184"/>
    </location>
</feature>
<gene>
    <name evidence="10" type="ORF">NEMVEDRAFT_v1g199801</name>
</gene>
<dbReference type="InterPro" id="IPR000436">
    <property type="entry name" value="Sushi_SCR_CCP_dom"/>
</dbReference>
<dbReference type="InterPro" id="IPR000152">
    <property type="entry name" value="EGF-type_Asp/Asn_hydroxyl_site"/>
</dbReference>
<keyword evidence="4" id="KW-0677">Repeat</keyword>
<dbReference type="CDD" id="cd00054">
    <property type="entry name" value="EGF_CA"/>
    <property type="match status" value="1"/>
</dbReference>
<evidence type="ECO:0000256" key="2">
    <source>
        <dbReference type="ARBA" id="ARBA00022536"/>
    </source>
</evidence>
<evidence type="ECO:0000313" key="10">
    <source>
        <dbReference type="EMBL" id="EDO46892.1"/>
    </source>
</evidence>
<evidence type="ECO:0000256" key="7">
    <source>
        <dbReference type="PROSITE-ProRule" id="PRU00302"/>
    </source>
</evidence>
<dbReference type="PROSITE" id="PS00010">
    <property type="entry name" value="ASX_HYDROXYL"/>
    <property type="match status" value="1"/>
</dbReference>
<dbReference type="GO" id="GO:0005509">
    <property type="term" value="F:calcium ion binding"/>
    <property type="evidence" value="ECO:0007669"/>
    <property type="project" value="InterPro"/>
</dbReference>
<dbReference type="InParanoid" id="A7RNP8"/>
<dbReference type="PhylomeDB" id="A7RNP8"/>
<evidence type="ECO:0000256" key="3">
    <source>
        <dbReference type="ARBA" id="ARBA00022729"/>
    </source>
</evidence>
<dbReference type="PROSITE" id="PS50026">
    <property type="entry name" value="EGF_3"/>
    <property type="match status" value="1"/>
</dbReference>
<dbReference type="Pfam" id="PF07645">
    <property type="entry name" value="EGF_CA"/>
    <property type="match status" value="1"/>
</dbReference>
<dbReference type="SMART" id="SM00179">
    <property type="entry name" value="EGF_CA"/>
    <property type="match status" value="1"/>
</dbReference>
<dbReference type="InterPro" id="IPR018097">
    <property type="entry name" value="EGF_Ca-bd_CS"/>
</dbReference>
<dbReference type="CDD" id="cd00033">
    <property type="entry name" value="CCP"/>
    <property type="match status" value="1"/>
</dbReference>
<evidence type="ECO:0000256" key="5">
    <source>
        <dbReference type="ARBA" id="ARBA00023157"/>
    </source>
</evidence>
<evidence type="ECO:0000256" key="1">
    <source>
        <dbReference type="ARBA" id="ARBA00006373"/>
    </source>
</evidence>
<keyword evidence="2 6" id="KW-0245">EGF-like domain</keyword>
<comment type="similarity">
    <text evidence="1">Belongs to the EGF domain peptide family.</text>
</comment>
<dbReference type="Proteomes" id="UP000001593">
    <property type="component" value="Unassembled WGS sequence"/>
</dbReference>
<reference evidence="10 11" key="1">
    <citation type="journal article" date="2007" name="Science">
        <title>Sea anemone genome reveals ancestral eumetazoan gene repertoire and genomic organization.</title>
        <authorList>
            <person name="Putnam N.H."/>
            <person name="Srivastava M."/>
            <person name="Hellsten U."/>
            <person name="Dirks B."/>
            <person name="Chapman J."/>
            <person name="Salamov A."/>
            <person name="Terry A."/>
            <person name="Shapiro H."/>
            <person name="Lindquist E."/>
            <person name="Kapitonov V.V."/>
            <person name="Jurka J."/>
            <person name="Genikhovich G."/>
            <person name="Grigoriev I.V."/>
            <person name="Lucas S.M."/>
            <person name="Steele R.E."/>
            <person name="Finnerty J.R."/>
            <person name="Technau U."/>
            <person name="Martindale M.Q."/>
            <person name="Rokhsar D.S."/>
        </authorList>
    </citation>
    <scope>NUCLEOTIDE SEQUENCE [LARGE SCALE GENOMIC DNA]</scope>
    <source>
        <strain evidence="11">CH2 X CH6</strain>
    </source>
</reference>
<dbReference type="HOGENOM" id="CLU_1462978_0_0_1"/>
<feature type="domain" description="EGF-like" evidence="8">
    <location>
        <begin position="17"/>
        <end position="56"/>
    </location>
</feature>
<name>A7RNP8_NEMVE</name>
<dbReference type="SUPFAM" id="SSF57196">
    <property type="entry name" value="EGF/Laminin"/>
    <property type="match status" value="1"/>
</dbReference>
<dbReference type="PROSITE" id="PS01187">
    <property type="entry name" value="EGF_CA"/>
    <property type="match status" value="1"/>
</dbReference>